<accession>A0AB39HT48</accession>
<reference evidence="1" key="1">
    <citation type="submission" date="2024-07" db="EMBL/GenBank/DDBJ databases">
        <title>Halotolerant mesophilic bacterium Ornithinibacillus sp. 4-3, sp. nov., isolated from soil.</title>
        <authorList>
            <person name="Sidarenka A.V."/>
            <person name="Guliayeva D.E."/>
            <person name="Leanovich S.I."/>
            <person name="Hileuskaya K.S."/>
            <person name="Akhremchuk A.E."/>
            <person name="Sikolenko M.A."/>
            <person name="Valentovich L.N."/>
        </authorList>
    </citation>
    <scope>NUCLEOTIDE SEQUENCE</scope>
    <source>
        <strain evidence="1">4-3</strain>
    </source>
</reference>
<name>A0AB39HT48_9BACI</name>
<dbReference type="EMBL" id="CP162599">
    <property type="protein sequence ID" value="XDK33509.1"/>
    <property type="molecule type" value="Genomic_DNA"/>
</dbReference>
<dbReference type="RefSeq" id="WP_368654187.1">
    <property type="nucleotide sequence ID" value="NZ_CP162599.1"/>
</dbReference>
<protein>
    <submittedName>
        <fullName evidence="1">Uncharacterized protein</fullName>
    </submittedName>
</protein>
<proteinExistence type="predicted"/>
<sequence length="45" mass="4869">MAGLMVQEGNELQGKETLISVTIEVKQAGYSAGVLDLPFQNYLVL</sequence>
<dbReference type="AlphaFoldDB" id="A0AB39HT48"/>
<evidence type="ECO:0000313" key="1">
    <source>
        <dbReference type="EMBL" id="XDK33509.1"/>
    </source>
</evidence>
<gene>
    <name evidence="1" type="ORF">AB4Y30_03885</name>
</gene>
<organism evidence="1">
    <name type="scientific">Ornithinibacillus sp. 4-3</name>
    <dbReference type="NCBI Taxonomy" id="3231488"/>
    <lineage>
        <taxon>Bacteria</taxon>
        <taxon>Bacillati</taxon>
        <taxon>Bacillota</taxon>
        <taxon>Bacilli</taxon>
        <taxon>Bacillales</taxon>
        <taxon>Bacillaceae</taxon>
        <taxon>Ornithinibacillus</taxon>
    </lineage>
</organism>